<accession>A0A2U1LLW8</accession>
<organism evidence="2 3">
    <name type="scientific">Artemisia annua</name>
    <name type="common">Sweet wormwood</name>
    <dbReference type="NCBI Taxonomy" id="35608"/>
    <lineage>
        <taxon>Eukaryota</taxon>
        <taxon>Viridiplantae</taxon>
        <taxon>Streptophyta</taxon>
        <taxon>Embryophyta</taxon>
        <taxon>Tracheophyta</taxon>
        <taxon>Spermatophyta</taxon>
        <taxon>Magnoliopsida</taxon>
        <taxon>eudicotyledons</taxon>
        <taxon>Gunneridae</taxon>
        <taxon>Pentapetalae</taxon>
        <taxon>asterids</taxon>
        <taxon>campanulids</taxon>
        <taxon>Asterales</taxon>
        <taxon>Asteraceae</taxon>
        <taxon>Asteroideae</taxon>
        <taxon>Anthemideae</taxon>
        <taxon>Artemisiinae</taxon>
        <taxon>Artemisia</taxon>
    </lineage>
</organism>
<comment type="caution">
    <text evidence="2">The sequence shown here is derived from an EMBL/GenBank/DDBJ whole genome shotgun (WGS) entry which is preliminary data.</text>
</comment>
<gene>
    <name evidence="2" type="ORF">CTI12_AA476830</name>
</gene>
<sequence>MLGVPSEGVVQHHDAIETTTGKGGGRRGEDEARVVDNVNRMGDAEDNVSGDGNNESLEGIKPGELKARPCAQVGLL</sequence>
<evidence type="ECO:0000313" key="2">
    <source>
        <dbReference type="EMBL" id="PWA50000.1"/>
    </source>
</evidence>
<reference evidence="2 3" key="1">
    <citation type="journal article" date="2018" name="Mol. Plant">
        <title>The genome of Artemisia annua provides insight into the evolution of Asteraceae family and artemisinin biosynthesis.</title>
        <authorList>
            <person name="Shen Q."/>
            <person name="Zhang L."/>
            <person name="Liao Z."/>
            <person name="Wang S."/>
            <person name="Yan T."/>
            <person name="Shi P."/>
            <person name="Liu M."/>
            <person name="Fu X."/>
            <person name="Pan Q."/>
            <person name="Wang Y."/>
            <person name="Lv Z."/>
            <person name="Lu X."/>
            <person name="Zhang F."/>
            <person name="Jiang W."/>
            <person name="Ma Y."/>
            <person name="Chen M."/>
            <person name="Hao X."/>
            <person name="Li L."/>
            <person name="Tang Y."/>
            <person name="Lv G."/>
            <person name="Zhou Y."/>
            <person name="Sun X."/>
            <person name="Brodelius P.E."/>
            <person name="Rose J.K.C."/>
            <person name="Tang K."/>
        </authorList>
    </citation>
    <scope>NUCLEOTIDE SEQUENCE [LARGE SCALE GENOMIC DNA]</scope>
    <source>
        <strain evidence="3">cv. Huhao1</strain>
        <tissue evidence="2">Leaf</tissue>
    </source>
</reference>
<feature type="region of interest" description="Disordered" evidence="1">
    <location>
        <begin position="1"/>
        <end position="63"/>
    </location>
</feature>
<dbReference type="EMBL" id="PKPP01008700">
    <property type="protein sequence ID" value="PWA50000.1"/>
    <property type="molecule type" value="Genomic_DNA"/>
</dbReference>
<evidence type="ECO:0000313" key="3">
    <source>
        <dbReference type="Proteomes" id="UP000245207"/>
    </source>
</evidence>
<evidence type="ECO:0000256" key="1">
    <source>
        <dbReference type="SAM" id="MobiDB-lite"/>
    </source>
</evidence>
<protein>
    <submittedName>
        <fullName evidence="2">Uncharacterized protein</fullName>
    </submittedName>
</protein>
<dbReference type="Proteomes" id="UP000245207">
    <property type="component" value="Unassembled WGS sequence"/>
</dbReference>
<keyword evidence="3" id="KW-1185">Reference proteome</keyword>
<proteinExistence type="predicted"/>
<dbReference type="AlphaFoldDB" id="A0A2U1LLW8"/>
<name>A0A2U1LLW8_ARTAN</name>